<gene>
    <name evidence="1" type="ORF">ACHAWO_001322</name>
</gene>
<reference evidence="1 2" key="1">
    <citation type="submission" date="2024-10" db="EMBL/GenBank/DDBJ databases">
        <title>Updated reference genomes for cyclostephanoid diatoms.</title>
        <authorList>
            <person name="Roberts W.R."/>
            <person name="Alverson A.J."/>
        </authorList>
    </citation>
    <scope>NUCLEOTIDE SEQUENCE [LARGE SCALE GENOMIC DNA]</scope>
    <source>
        <strain evidence="1 2">AJA010-31</strain>
    </source>
</reference>
<evidence type="ECO:0000313" key="1">
    <source>
        <dbReference type="EMBL" id="KAL3790247.1"/>
    </source>
</evidence>
<evidence type="ECO:0000313" key="2">
    <source>
        <dbReference type="Proteomes" id="UP001530400"/>
    </source>
</evidence>
<name>A0ABD3PQX3_9STRA</name>
<sequence>MEPEYEYLNVLKKKLAKKLSNAEEKKELQPTWYSKQDIKRFRYNAQLSARKLAKSQASNAIKQVAYSVMSGTSLVDGNFNHEEMICGLEHMVSPSLMKALLQRQKLTIAAVRQEQEVQARSGEINVSRLALASMEHSAFCKEWRRRLAYLHMADKEAVDFYSGELVHSC</sequence>
<comment type="caution">
    <text evidence="1">The sequence shown here is derived from an EMBL/GenBank/DDBJ whole genome shotgun (WGS) entry which is preliminary data.</text>
</comment>
<accession>A0ABD3PQX3</accession>
<dbReference type="Proteomes" id="UP001530400">
    <property type="component" value="Unassembled WGS sequence"/>
</dbReference>
<dbReference type="AlphaFoldDB" id="A0ABD3PQX3"/>
<proteinExistence type="predicted"/>
<organism evidence="1 2">
    <name type="scientific">Cyclotella atomus</name>
    <dbReference type="NCBI Taxonomy" id="382360"/>
    <lineage>
        <taxon>Eukaryota</taxon>
        <taxon>Sar</taxon>
        <taxon>Stramenopiles</taxon>
        <taxon>Ochrophyta</taxon>
        <taxon>Bacillariophyta</taxon>
        <taxon>Coscinodiscophyceae</taxon>
        <taxon>Thalassiosirophycidae</taxon>
        <taxon>Stephanodiscales</taxon>
        <taxon>Stephanodiscaceae</taxon>
        <taxon>Cyclotella</taxon>
    </lineage>
</organism>
<protein>
    <submittedName>
        <fullName evidence="1">Uncharacterized protein</fullName>
    </submittedName>
</protein>
<dbReference type="EMBL" id="JALLPJ020000506">
    <property type="protein sequence ID" value="KAL3790247.1"/>
    <property type="molecule type" value="Genomic_DNA"/>
</dbReference>
<keyword evidence="2" id="KW-1185">Reference proteome</keyword>